<feature type="transmembrane region" description="Helical" evidence="5">
    <location>
        <begin position="412"/>
        <end position="429"/>
    </location>
</feature>
<gene>
    <name evidence="7" type="ORF">SBRCBS47491_004418</name>
</gene>
<evidence type="ECO:0000256" key="3">
    <source>
        <dbReference type="ARBA" id="ARBA00022989"/>
    </source>
</evidence>
<feature type="transmembrane region" description="Helical" evidence="5">
    <location>
        <begin position="209"/>
        <end position="230"/>
    </location>
</feature>
<dbReference type="InterPro" id="IPR036259">
    <property type="entry name" value="MFS_trans_sf"/>
</dbReference>
<sequence>MPFGIWDRASSHQNNGTGATLNGTALLIDEGRVSVDAGTAVEAHLLKRVIYKGEETILVPQPSDDPNDPLLWPRWQKEAAFWTIFFNAIIFAILPGPIIAPATFLLAGIFDVPLTSIAQLSGYQLLVVGAFGPFVSVLAQKYGKRPQFLFAAIAATIGTAICVAGAERLNYQTLLAGRIIQGFGVTAWESLAVAAVGDLFYLHERGLRTSILVVALAGTASIVAIISGALCEGVGWANLFVALLPIDVVCLFLTIFMLPETQFVRTAVTPESAAAVAAEKPAEGHIERIESAAQTTPKTYWQRLRPISEKPFTNDNVFRLLLAAVAHLANPAVWWILLVSGVLVCFFVVTAYILSQIFSVPPYNLGVAANGFFYVGPFIGGLLAVSIGPLCDWTARALARRNRGVFESEFRIPVNVLGLLCCSLGWFLFAWRVDHPVPTGYFFSSFCFGLACFGVSVPSTSAGLYILDSFPRQATAIFVLQMMLKNFIFYGFSMFINTWAAEDGAGAVFRTFGIVTAALMATCIPMYIFGKVNRRFMHGVYGKLKIFKAMD</sequence>
<evidence type="ECO:0000256" key="2">
    <source>
        <dbReference type="ARBA" id="ARBA00022692"/>
    </source>
</evidence>
<evidence type="ECO:0000256" key="1">
    <source>
        <dbReference type="ARBA" id="ARBA00004141"/>
    </source>
</evidence>
<feature type="transmembrane region" description="Helical" evidence="5">
    <location>
        <begin position="84"/>
        <end position="110"/>
    </location>
</feature>
<feature type="transmembrane region" description="Helical" evidence="5">
    <location>
        <begin position="441"/>
        <end position="467"/>
    </location>
</feature>
<dbReference type="Proteomes" id="UP001642406">
    <property type="component" value="Unassembled WGS sequence"/>
</dbReference>
<feature type="transmembrane region" description="Helical" evidence="5">
    <location>
        <begin position="332"/>
        <end position="359"/>
    </location>
</feature>
<reference evidence="7 8" key="1">
    <citation type="submission" date="2024-01" db="EMBL/GenBank/DDBJ databases">
        <authorList>
            <person name="Allen C."/>
            <person name="Tagirdzhanova G."/>
        </authorList>
    </citation>
    <scope>NUCLEOTIDE SEQUENCE [LARGE SCALE GENOMIC DNA]</scope>
</reference>
<evidence type="ECO:0000256" key="4">
    <source>
        <dbReference type="ARBA" id="ARBA00023136"/>
    </source>
</evidence>
<organism evidence="7 8">
    <name type="scientific">Sporothrix bragantina</name>
    <dbReference type="NCBI Taxonomy" id="671064"/>
    <lineage>
        <taxon>Eukaryota</taxon>
        <taxon>Fungi</taxon>
        <taxon>Dikarya</taxon>
        <taxon>Ascomycota</taxon>
        <taxon>Pezizomycotina</taxon>
        <taxon>Sordariomycetes</taxon>
        <taxon>Sordariomycetidae</taxon>
        <taxon>Ophiostomatales</taxon>
        <taxon>Ophiostomataceae</taxon>
        <taxon>Sporothrix</taxon>
    </lineage>
</organism>
<feature type="transmembrane region" description="Helical" evidence="5">
    <location>
        <begin position="148"/>
        <end position="166"/>
    </location>
</feature>
<accession>A0ABP0BNL3</accession>
<keyword evidence="4 5" id="KW-0472">Membrane</keyword>
<evidence type="ECO:0000259" key="6">
    <source>
        <dbReference type="PROSITE" id="PS50850"/>
    </source>
</evidence>
<feature type="domain" description="Major facilitator superfamily (MFS) profile" evidence="6">
    <location>
        <begin position="80"/>
        <end position="534"/>
    </location>
</feature>
<feature type="transmembrane region" description="Helical" evidence="5">
    <location>
        <begin position="122"/>
        <end position="139"/>
    </location>
</feature>
<dbReference type="InterPro" id="IPR020846">
    <property type="entry name" value="MFS_dom"/>
</dbReference>
<keyword evidence="8" id="KW-1185">Reference proteome</keyword>
<feature type="transmembrane region" description="Helical" evidence="5">
    <location>
        <begin position="178"/>
        <end position="202"/>
    </location>
</feature>
<dbReference type="Pfam" id="PF07690">
    <property type="entry name" value="MFS_1"/>
    <property type="match status" value="1"/>
</dbReference>
<dbReference type="PANTHER" id="PTHR23502:SF29">
    <property type="entry name" value="TRANSPORTER, PUTATIVE (AFU_ORTHOLOGUE AFUA_6G06680)-RELATED"/>
    <property type="match status" value="1"/>
</dbReference>
<proteinExistence type="predicted"/>
<feature type="transmembrane region" description="Helical" evidence="5">
    <location>
        <begin position="236"/>
        <end position="258"/>
    </location>
</feature>
<evidence type="ECO:0000313" key="7">
    <source>
        <dbReference type="EMBL" id="CAK7221117.1"/>
    </source>
</evidence>
<dbReference type="EMBL" id="CAWUHC010000033">
    <property type="protein sequence ID" value="CAK7221117.1"/>
    <property type="molecule type" value="Genomic_DNA"/>
</dbReference>
<evidence type="ECO:0000256" key="5">
    <source>
        <dbReference type="SAM" id="Phobius"/>
    </source>
</evidence>
<dbReference type="InterPro" id="IPR011701">
    <property type="entry name" value="MFS"/>
</dbReference>
<dbReference type="Gene3D" id="1.20.1250.20">
    <property type="entry name" value="MFS general substrate transporter like domains"/>
    <property type="match status" value="1"/>
</dbReference>
<feature type="transmembrane region" description="Helical" evidence="5">
    <location>
        <begin position="371"/>
        <end position="391"/>
    </location>
</feature>
<evidence type="ECO:0000313" key="8">
    <source>
        <dbReference type="Proteomes" id="UP001642406"/>
    </source>
</evidence>
<keyword evidence="3 5" id="KW-1133">Transmembrane helix</keyword>
<feature type="transmembrane region" description="Helical" evidence="5">
    <location>
        <begin position="508"/>
        <end position="529"/>
    </location>
</feature>
<dbReference type="PANTHER" id="PTHR23502">
    <property type="entry name" value="MAJOR FACILITATOR SUPERFAMILY"/>
    <property type="match status" value="1"/>
</dbReference>
<name>A0ABP0BNL3_9PEZI</name>
<comment type="caution">
    <text evidence="7">The sequence shown here is derived from an EMBL/GenBank/DDBJ whole genome shotgun (WGS) entry which is preliminary data.</text>
</comment>
<dbReference type="SUPFAM" id="SSF103473">
    <property type="entry name" value="MFS general substrate transporter"/>
    <property type="match status" value="1"/>
</dbReference>
<protein>
    <recommendedName>
        <fullName evidence="6">Major facilitator superfamily (MFS) profile domain-containing protein</fullName>
    </recommendedName>
</protein>
<feature type="transmembrane region" description="Helical" evidence="5">
    <location>
        <begin position="474"/>
        <end position="496"/>
    </location>
</feature>
<dbReference type="PROSITE" id="PS50850">
    <property type="entry name" value="MFS"/>
    <property type="match status" value="1"/>
</dbReference>
<comment type="subcellular location">
    <subcellularLocation>
        <location evidence="1">Membrane</location>
        <topology evidence="1">Multi-pass membrane protein</topology>
    </subcellularLocation>
</comment>
<keyword evidence="2 5" id="KW-0812">Transmembrane</keyword>